<dbReference type="RefSeq" id="XP_003738481.1">
    <property type="nucleotide sequence ID" value="XM_003738433.2"/>
</dbReference>
<dbReference type="SUPFAM" id="SSF55753">
    <property type="entry name" value="Actin depolymerizing proteins"/>
    <property type="match status" value="1"/>
</dbReference>
<dbReference type="GO" id="GO:0030042">
    <property type="term" value="P:actin filament depolymerization"/>
    <property type="evidence" value="ECO:0007669"/>
    <property type="project" value="InterPro"/>
</dbReference>
<dbReference type="SMART" id="SM00102">
    <property type="entry name" value="ADF"/>
    <property type="match status" value="1"/>
</dbReference>
<dbReference type="GeneID" id="100906534"/>
<reference evidence="5 6" key="1">
    <citation type="submission" date="2025-04" db="UniProtKB">
        <authorList>
            <consortium name="RefSeq"/>
        </authorList>
    </citation>
    <scope>IDENTIFICATION</scope>
</reference>
<evidence type="ECO:0000313" key="5">
    <source>
        <dbReference type="RefSeq" id="XP_003738481.1"/>
    </source>
</evidence>
<dbReference type="GO" id="GO:0015629">
    <property type="term" value="C:actin cytoskeleton"/>
    <property type="evidence" value="ECO:0007669"/>
    <property type="project" value="InterPro"/>
</dbReference>
<evidence type="ECO:0000256" key="2">
    <source>
        <dbReference type="ARBA" id="ARBA00023203"/>
    </source>
</evidence>
<feature type="domain" description="ADF-H" evidence="3">
    <location>
        <begin position="4"/>
        <end position="144"/>
    </location>
</feature>
<dbReference type="InterPro" id="IPR017904">
    <property type="entry name" value="ADF/Cofilin"/>
</dbReference>
<organism evidence="4 7">
    <name type="scientific">Galendromus occidentalis</name>
    <name type="common">western predatory mite</name>
    <dbReference type="NCBI Taxonomy" id="34638"/>
    <lineage>
        <taxon>Eukaryota</taxon>
        <taxon>Metazoa</taxon>
        <taxon>Ecdysozoa</taxon>
        <taxon>Arthropoda</taxon>
        <taxon>Chelicerata</taxon>
        <taxon>Arachnida</taxon>
        <taxon>Acari</taxon>
        <taxon>Parasitiformes</taxon>
        <taxon>Mesostigmata</taxon>
        <taxon>Gamasina</taxon>
        <taxon>Phytoseioidea</taxon>
        <taxon>Phytoseiidae</taxon>
        <taxon>Typhlodrominae</taxon>
        <taxon>Galendromus</taxon>
    </lineage>
</organism>
<protein>
    <submittedName>
        <fullName evidence="5 6">Cofilin/actin-depolymerizing factor homolog</fullName>
    </submittedName>
</protein>
<evidence type="ECO:0000256" key="1">
    <source>
        <dbReference type="ARBA" id="ARBA00006844"/>
    </source>
</evidence>
<name>A0AAJ6VVK3_9ACAR</name>
<dbReference type="InterPro" id="IPR002108">
    <property type="entry name" value="ADF-H"/>
</dbReference>
<evidence type="ECO:0000313" key="7">
    <source>
        <dbReference type="RefSeq" id="XP_003738483.1"/>
    </source>
</evidence>
<dbReference type="PROSITE" id="PS51263">
    <property type="entry name" value="ADF_H"/>
    <property type="match status" value="1"/>
</dbReference>
<sequence>MASGVSVSTESKQVYDDVKKNKLHRYVIYCIKDEREIGVEIKGDRNASYQDFLTQMKELKDQCRYCLFDFPAEAPQEGTNEPSKIALDRLVLMTWCPEGARVKQKMLYASSYDALKKSLVGVYKYVQACDFEELSQEAIEEALKKK</sequence>
<dbReference type="Proteomes" id="UP000694867">
    <property type="component" value="Unplaced"/>
</dbReference>
<dbReference type="Pfam" id="PF00241">
    <property type="entry name" value="Cofilin_ADF"/>
    <property type="match status" value="1"/>
</dbReference>
<evidence type="ECO:0000313" key="6">
    <source>
        <dbReference type="RefSeq" id="XP_003738482.1"/>
    </source>
</evidence>
<evidence type="ECO:0000313" key="8">
    <source>
        <dbReference type="RefSeq" id="XP_018497222.1"/>
    </source>
</evidence>
<evidence type="ECO:0000313" key="4">
    <source>
        <dbReference type="Proteomes" id="UP000694867"/>
    </source>
</evidence>
<proteinExistence type="inferred from homology"/>
<keyword evidence="4" id="KW-1185">Reference proteome</keyword>
<dbReference type="Gene3D" id="3.40.20.10">
    <property type="entry name" value="Severin"/>
    <property type="match status" value="1"/>
</dbReference>
<accession>A0AAJ6VVK3</accession>
<dbReference type="GO" id="GO:0003779">
    <property type="term" value="F:actin binding"/>
    <property type="evidence" value="ECO:0007669"/>
    <property type="project" value="UniProtKB-KW"/>
</dbReference>
<dbReference type="PRINTS" id="PR00006">
    <property type="entry name" value="COFILIN"/>
</dbReference>
<comment type="similarity">
    <text evidence="1">Belongs to the actin-binding proteins ADF family.</text>
</comment>
<dbReference type="InterPro" id="IPR029006">
    <property type="entry name" value="ADF-H/Gelsolin-like_dom_sf"/>
</dbReference>
<dbReference type="PANTHER" id="PTHR11913">
    <property type="entry name" value="COFILIN-RELATED"/>
    <property type="match status" value="1"/>
</dbReference>
<dbReference type="AlphaFoldDB" id="A0AAJ6VVK3"/>
<dbReference type="RefSeq" id="XP_018497222.1">
    <property type="nucleotide sequence ID" value="XM_018641706.1"/>
</dbReference>
<dbReference type="RefSeq" id="XP_003738482.1">
    <property type="nucleotide sequence ID" value="XM_003738434.2"/>
</dbReference>
<gene>
    <name evidence="5 6 7 8" type="primary">LOC100906534</name>
</gene>
<keyword evidence="2" id="KW-0009">Actin-binding</keyword>
<dbReference type="RefSeq" id="XP_003738483.1">
    <property type="nucleotide sequence ID" value="XM_003738435.2"/>
</dbReference>
<evidence type="ECO:0000259" key="3">
    <source>
        <dbReference type="PROSITE" id="PS51263"/>
    </source>
</evidence>
<dbReference type="KEGG" id="goe:100906534"/>
<dbReference type="CDD" id="cd11286">
    <property type="entry name" value="ADF_cofilin_like"/>
    <property type="match status" value="1"/>
</dbReference>